<proteinExistence type="predicted"/>
<dbReference type="GeneID" id="65122822"/>
<gene>
    <name evidence="1" type="primary">108</name>
    <name evidence="1" type="ORF">SEA_DAUBENSKI_112</name>
</gene>
<name>A0A5Q2WIB1_9CAUD</name>
<evidence type="ECO:0008006" key="3">
    <source>
        <dbReference type="Google" id="ProtNLM"/>
    </source>
</evidence>
<keyword evidence="2" id="KW-1185">Reference proteome</keyword>
<dbReference type="KEGG" id="vg:65122822"/>
<protein>
    <recommendedName>
        <fullName evidence="3">KOW domain-containing protein</fullName>
    </recommendedName>
</protein>
<reference evidence="1 2" key="1">
    <citation type="submission" date="2019-09" db="EMBL/GenBank/DDBJ databases">
        <authorList>
            <person name="Cummings J.R."/>
            <person name="Eaglin Z.M."/>
            <person name="Kluemper A.J."/>
            <person name="Powell E.A."/>
            <person name="Stamm J."/>
            <person name="Thompson S.A."/>
            <person name="Tolsma S."/>
            <person name="Caruso S.M."/>
            <person name="Garlena R.A."/>
            <person name="Russell D.A."/>
            <person name="Pope W.H."/>
            <person name="Jacobs-Se D."/>
            <person name="Hatfull G.F."/>
        </authorList>
    </citation>
    <scope>NUCLEOTIDE SEQUENCE [LARGE SCALE GENOMIC DNA]</scope>
</reference>
<sequence length="54" mass="5899">MALSHPDGTKIVITRGQYRNKQGTVTVVGKIKLVVLDDGTELMAVSDEMARKVQ</sequence>
<evidence type="ECO:0000313" key="2">
    <source>
        <dbReference type="Proteomes" id="UP000375470"/>
    </source>
</evidence>
<organism evidence="1 2">
    <name type="scientific">Streptomyces phage Daubenski</name>
    <dbReference type="NCBI Taxonomy" id="2653725"/>
    <lineage>
        <taxon>Viruses</taxon>
        <taxon>Duplodnaviria</taxon>
        <taxon>Heunggongvirae</taxon>
        <taxon>Uroviricota</taxon>
        <taxon>Caudoviricetes</taxon>
        <taxon>Stanwilliamsviridae</taxon>
        <taxon>Boydwoodruffvirinae</taxon>
        <taxon>Samistivirus</taxon>
        <taxon>Samistivirus daubenski</taxon>
    </lineage>
</organism>
<accession>A0A5Q2WIB1</accession>
<dbReference type="RefSeq" id="YP_010104869.1">
    <property type="nucleotide sequence ID" value="NC_055822.1"/>
</dbReference>
<dbReference type="Proteomes" id="UP000375470">
    <property type="component" value="Segment"/>
</dbReference>
<evidence type="ECO:0000313" key="1">
    <source>
        <dbReference type="EMBL" id="QGH76413.1"/>
    </source>
</evidence>
<dbReference type="EMBL" id="MN444876">
    <property type="protein sequence ID" value="QGH76413.1"/>
    <property type="molecule type" value="Genomic_DNA"/>
</dbReference>